<protein>
    <recommendedName>
        <fullName evidence="2">SET domain-containing protein</fullName>
    </recommendedName>
</protein>
<dbReference type="InterPro" id="IPR046341">
    <property type="entry name" value="SET_dom_sf"/>
</dbReference>
<dbReference type="EMBL" id="HBIJ01009336">
    <property type="protein sequence ID" value="CAE0365813.1"/>
    <property type="molecule type" value="Transcribed_RNA"/>
</dbReference>
<evidence type="ECO:0000313" key="3">
    <source>
        <dbReference type="EMBL" id="CAE0365813.1"/>
    </source>
</evidence>
<dbReference type="PROSITE" id="PS50280">
    <property type="entry name" value="SET"/>
    <property type="match status" value="1"/>
</dbReference>
<evidence type="ECO:0000256" key="1">
    <source>
        <dbReference type="SAM" id="MobiDB-lite"/>
    </source>
</evidence>
<reference evidence="3" key="1">
    <citation type="submission" date="2021-01" db="EMBL/GenBank/DDBJ databases">
        <authorList>
            <person name="Corre E."/>
            <person name="Pelletier E."/>
            <person name="Niang G."/>
            <person name="Scheremetjew M."/>
            <person name="Finn R."/>
            <person name="Kale V."/>
            <person name="Holt S."/>
            <person name="Cochrane G."/>
            <person name="Meng A."/>
            <person name="Brown T."/>
            <person name="Cohen L."/>
        </authorList>
    </citation>
    <scope>NUCLEOTIDE SEQUENCE</scope>
    <source>
        <strain evidence="3">CCMP1510</strain>
    </source>
</reference>
<evidence type="ECO:0000259" key="2">
    <source>
        <dbReference type="PROSITE" id="PS50280"/>
    </source>
</evidence>
<organism evidence="3">
    <name type="scientific">Aureoumbra lagunensis</name>
    <dbReference type="NCBI Taxonomy" id="44058"/>
    <lineage>
        <taxon>Eukaryota</taxon>
        <taxon>Sar</taxon>
        <taxon>Stramenopiles</taxon>
        <taxon>Ochrophyta</taxon>
        <taxon>Pelagophyceae</taxon>
        <taxon>Pelagomonadales</taxon>
        <taxon>Aureoumbra</taxon>
    </lineage>
</organism>
<name>A0A7S3NK30_9STRA</name>
<dbReference type="Gene3D" id="2.170.270.10">
    <property type="entry name" value="SET domain"/>
    <property type="match status" value="1"/>
</dbReference>
<sequence>MDPSKSSNEPPSSWPIGQVSFGQMTVWPDSTTANSKFRPRLPGIQVLLINEDDHPCFGERGVFATRRWRPFEIIGEYVGQIKTPDVEGGFVVALDPDEAPSQSLSLDADSYGNELRFVNDFRGVSQAPNVILSAATIQGLPTRILVCTKIIKRGEELLTDYGDDYWQALSPHSLVREDNTKSSNGNLNDDRRVLSQDSENSDDEIAVTTAFMNLDDTVFTSSIVSS</sequence>
<dbReference type="Pfam" id="PF00856">
    <property type="entry name" value="SET"/>
    <property type="match status" value="1"/>
</dbReference>
<feature type="region of interest" description="Disordered" evidence="1">
    <location>
        <begin position="176"/>
        <end position="200"/>
    </location>
</feature>
<dbReference type="InterPro" id="IPR001214">
    <property type="entry name" value="SET_dom"/>
</dbReference>
<proteinExistence type="predicted"/>
<dbReference type="SUPFAM" id="SSF82199">
    <property type="entry name" value="SET domain"/>
    <property type="match status" value="1"/>
</dbReference>
<dbReference type="AlphaFoldDB" id="A0A7S3NK30"/>
<dbReference type="SMART" id="SM00317">
    <property type="entry name" value="SET"/>
    <property type="match status" value="1"/>
</dbReference>
<feature type="domain" description="SET" evidence="2">
    <location>
        <begin position="42"/>
        <end position="162"/>
    </location>
</feature>
<accession>A0A7S3NK30</accession>
<gene>
    <name evidence="3" type="ORF">ALAG00032_LOCUS6557</name>
</gene>